<dbReference type="InterPro" id="IPR029058">
    <property type="entry name" value="AB_hydrolase_fold"/>
</dbReference>
<keyword evidence="4" id="KW-1185">Reference proteome</keyword>
<accession>A0A853H1G4</accession>
<dbReference type="GO" id="GO:0016787">
    <property type="term" value="F:hydrolase activity"/>
    <property type="evidence" value="ECO:0007669"/>
    <property type="project" value="UniProtKB-KW"/>
</dbReference>
<dbReference type="PANTHER" id="PTHR48081:SF33">
    <property type="entry name" value="KYNURENINE FORMAMIDASE"/>
    <property type="match status" value="1"/>
</dbReference>
<protein>
    <submittedName>
        <fullName evidence="3">Alpha/beta hydrolase</fullName>
    </submittedName>
</protein>
<dbReference type="OrthoDB" id="9771666at2"/>
<dbReference type="Pfam" id="PF20434">
    <property type="entry name" value="BD-FAE"/>
    <property type="match status" value="1"/>
</dbReference>
<keyword evidence="1 3" id="KW-0378">Hydrolase</keyword>
<dbReference type="InterPro" id="IPR049492">
    <property type="entry name" value="BD-FAE-like_dom"/>
</dbReference>
<evidence type="ECO:0000256" key="1">
    <source>
        <dbReference type="ARBA" id="ARBA00022801"/>
    </source>
</evidence>
<dbReference type="Gene3D" id="3.40.50.1820">
    <property type="entry name" value="alpha/beta hydrolase"/>
    <property type="match status" value="1"/>
</dbReference>
<dbReference type="Proteomes" id="UP000554144">
    <property type="component" value="Unassembled WGS sequence"/>
</dbReference>
<proteinExistence type="predicted"/>
<sequence length="277" mass="29400">MAQDLYCNRDFIPDFDEIVAETAARSRELSSQVDLRPDVPYGPGPRERMDIILPPHPAKGAPLHVFIHGGYWRSGSKEAHRLIAAPVLAAGGIAAVVTYDLMPGTRLGTIVGQVRSAIRHLAAIAPDLGADATRLTVSGHSAGAHLTSYLASIGPEENTPQDLPALRALLLVSGIYDLTDIPGSFLKDEAKMTPAEASAWSPLSSQHLPGPKRTVMVSELDTPPFHTQGQQLVSLLNDSGLEGKLRTEAGLNHMTIVLALADPKSATGQCLADLVSC</sequence>
<gene>
    <name evidence="3" type="ORF">H0A62_02250</name>
</gene>
<dbReference type="PANTHER" id="PTHR48081">
    <property type="entry name" value="AB HYDROLASE SUPERFAMILY PROTEIN C4A8.06C"/>
    <property type="match status" value="1"/>
</dbReference>
<evidence type="ECO:0000313" key="4">
    <source>
        <dbReference type="Proteomes" id="UP000554144"/>
    </source>
</evidence>
<feature type="domain" description="BD-FAE-like" evidence="2">
    <location>
        <begin position="49"/>
        <end position="157"/>
    </location>
</feature>
<reference evidence="3 4" key="1">
    <citation type="submission" date="2020-07" db="EMBL/GenBank/DDBJ databases">
        <title>Taxonomic revisions and descriptions of new bacterial species based on genomic comparisons in the high-G+C-content subgroup of the family Alcaligenaceae.</title>
        <authorList>
            <person name="Szabo A."/>
            <person name="Felfoldi T."/>
        </authorList>
    </citation>
    <scope>NUCLEOTIDE SEQUENCE [LARGE SCALE GENOMIC DNA]</scope>
    <source>
        <strain evidence="3 4">DSM 25667</strain>
    </source>
</reference>
<evidence type="ECO:0000259" key="2">
    <source>
        <dbReference type="Pfam" id="PF20434"/>
    </source>
</evidence>
<dbReference type="AlphaFoldDB" id="A0A853H1G4"/>
<dbReference type="RefSeq" id="WP_130038417.1">
    <property type="nucleotide sequence ID" value="NZ_JACCEV010000001.1"/>
</dbReference>
<dbReference type="SUPFAM" id="SSF53474">
    <property type="entry name" value="alpha/beta-Hydrolases"/>
    <property type="match status" value="1"/>
</dbReference>
<comment type="caution">
    <text evidence="3">The sequence shown here is derived from an EMBL/GenBank/DDBJ whole genome shotgun (WGS) entry which is preliminary data.</text>
</comment>
<dbReference type="InterPro" id="IPR050300">
    <property type="entry name" value="GDXG_lipolytic_enzyme"/>
</dbReference>
<organism evidence="3 4">
    <name type="scientific">Pollutimonas harenae</name>
    <dbReference type="NCBI Taxonomy" id="657015"/>
    <lineage>
        <taxon>Bacteria</taxon>
        <taxon>Pseudomonadati</taxon>
        <taxon>Pseudomonadota</taxon>
        <taxon>Betaproteobacteria</taxon>
        <taxon>Burkholderiales</taxon>
        <taxon>Alcaligenaceae</taxon>
        <taxon>Pollutimonas</taxon>
    </lineage>
</organism>
<name>A0A853H1G4_9BURK</name>
<dbReference type="EMBL" id="JACCEV010000001">
    <property type="protein sequence ID" value="NYT84413.1"/>
    <property type="molecule type" value="Genomic_DNA"/>
</dbReference>
<evidence type="ECO:0000313" key="3">
    <source>
        <dbReference type="EMBL" id="NYT84413.1"/>
    </source>
</evidence>